<dbReference type="AlphaFoldDB" id="A0AAJ1QRG5"/>
<dbReference type="Proteomes" id="UP001238973">
    <property type="component" value="Unassembled WGS sequence"/>
</dbReference>
<accession>A0AAJ1QRG5</accession>
<dbReference type="RefSeq" id="WP_289350976.1">
    <property type="nucleotide sequence ID" value="NZ_JAUCFI010000003.1"/>
</dbReference>
<comment type="caution">
    <text evidence="1">The sequence shown here is derived from an EMBL/GenBank/DDBJ whole genome shotgun (WGS) entry which is preliminary data.</text>
</comment>
<dbReference type="PANTHER" id="PTHR40053">
    <property type="entry name" value="SPORULATION-CONTROL PROTEIN SPO0M"/>
    <property type="match status" value="1"/>
</dbReference>
<gene>
    <name evidence="1" type="ORF">QUF85_24095</name>
</gene>
<dbReference type="EMBL" id="JAUCFI010000003">
    <property type="protein sequence ID" value="MDM5286372.1"/>
    <property type="molecule type" value="Genomic_DNA"/>
</dbReference>
<proteinExistence type="predicted"/>
<sequence>MYMSFFDKMKASIGIGAAKVDTKLEKDSYKQGETVKGNVFVLGGNTQQEINGLHIHVMTQVLREQDDRKYLDDVTLYKIKVSDAFVIEKGEEKVIPFSLQLPYETPITIGDVSVWMKTEMDVTFALDPKDNDYINVFENETVSSFLKAIESLGFYLNKVKNVPFKRSKTGVFQEFEYKPKGGPFQRSLDEVEIGFVADAQSVDLFIEVDRKARGLSGFLESAAGMDESKIRVQYKHFQKESVETAKQELMDILSRYSR</sequence>
<evidence type="ECO:0000313" key="2">
    <source>
        <dbReference type="Proteomes" id="UP001238973"/>
    </source>
</evidence>
<reference evidence="1" key="1">
    <citation type="submission" date="2023-06" db="EMBL/GenBank/DDBJ databases">
        <title>Comparative genomics of Bacillaceae isolates and their secondary metabolite potential.</title>
        <authorList>
            <person name="Song L."/>
            <person name="Nielsen L.J."/>
            <person name="Mohite O."/>
            <person name="Xu X."/>
            <person name="Weber T."/>
            <person name="Kovacs A.T."/>
        </authorList>
    </citation>
    <scope>NUCLEOTIDE SEQUENCE</scope>
    <source>
        <strain evidence="1">G1S1</strain>
    </source>
</reference>
<evidence type="ECO:0000313" key="1">
    <source>
        <dbReference type="EMBL" id="MDM5286372.1"/>
    </source>
</evidence>
<dbReference type="Pfam" id="PF07070">
    <property type="entry name" value="Spo0M"/>
    <property type="match status" value="1"/>
</dbReference>
<dbReference type="PANTHER" id="PTHR40053:SF1">
    <property type="entry name" value="SPORULATION-CONTROL PROTEIN SPO0M"/>
    <property type="match status" value="1"/>
</dbReference>
<protein>
    <submittedName>
        <fullName evidence="1">Sporulation protein</fullName>
    </submittedName>
</protein>
<name>A0AAJ1QRG5_9BACI</name>
<organism evidence="1 2">
    <name type="scientific">Peribacillus frigoritolerans</name>
    <dbReference type="NCBI Taxonomy" id="450367"/>
    <lineage>
        <taxon>Bacteria</taxon>
        <taxon>Bacillati</taxon>
        <taxon>Bacillota</taxon>
        <taxon>Bacilli</taxon>
        <taxon>Bacillales</taxon>
        <taxon>Bacillaceae</taxon>
        <taxon>Peribacillus</taxon>
    </lineage>
</organism>
<dbReference type="InterPro" id="IPR009776">
    <property type="entry name" value="Spore_0_M"/>
</dbReference>